<evidence type="ECO:0000256" key="1">
    <source>
        <dbReference type="SAM" id="Phobius"/>
    </source>
</evidence>
<keyword evidence="1" id="KW-1133">Transmembrane helix</keyword>
<dbReference type="AlphaFoldDB" id="A0A6C0LEJ4"/>
<protein>
    <submittedName>
        <fullName evidence="2">Uncharacterized protein</fullName>
    </submittedName>
</protein>
<accession>A0A6C0LEJ4</accession>
<keyword evidence="1" id="KW-0472">Membrane</keyword>
<organism evidence="2">
    <name type="scientific">viral metagenome</name>
    <dbReference type="NCBI Taxonomy" id="1070528"/>
    <lineage>
        <taxon>unclassified sequences</taxon>
        <taxon>metagenomes</taxon>
        <taxon>organismal metagenomes</taxon>
    </lineage>
</organism>
<reference evidence="2" key="1">
    <citation type="journal article" date="2020" name="Nature">
        <title>Giant virus diversity and host interactions through global metagenomics.</title>
        <authorList>
            <person name="Schulz F."/>
            <person name="Roux S."/>
            <person name="Paez-Espino D."/>
            <person name="Jungbluth S."/>
            <person name="Walsh D.A."/>
            <person name="Denef V.J."/>
            <person name="McMahon K.D."/>
            <person name="Konstantinidis K.T."/>
            <person name="Eloe-Fadrosh E.A."/>
            <person name="Kyrpides N.C."/>
            <person name="Woyke T."/>
        </authorList>
    </citation>
    <scope>NUCLEOTIDE SEQUENCE</scope>
    <source>
        <strain evidence="2">GVMAG-M-3300027791-30</strain>
    </source>
</reference>
<keyword evidence="1" id="KW-0812">Transmembrane</keyword>
<sequence>MEYPILDKIPLFPLIKNFRANNVFNAFILAALFQTILLSLTFSSRDLVKKYETNEFWRWTISIIYIFIITIISYTVMYLVFGFGGGMLVKN</sequence>
<name>A0A6C0LEJ4_9ZZZZ</name>
<proteinExistence type="predicted"/>
<feature type="transmembrane region" description="Helical" evidence="1">
    <location>
        <begin position="63"/>
        <end position="89"/>
    </location>
</feature>
<dbReference type="EMBL" id="MN740474">
    <property type="protein sequence ID" value="QHU28857.1"/>
    <property type="molecule type" value="Genomic_DNA"/>
</dbReference>
<feature type="transmembrane region" description="Helical" evidence="1">
    <location>
        <begin position="23"/>
        <end position="42"/>
    </location>
</feature>
<evidence type="ECO:0000313" key="2">
    <source>
        <dbReference type="EMBL" id="QHU28857.1"/>
    </source>
</evidence>